<protein>
    <submittedName>
        <fullName evidence="1">Tail completion protein R (GpR)</fullName>
    </submittedName>
</protein>
<proteinExistence type="predicted"/>
<sequence length="172" mass="20164">MKKPDSLRAAMMAMIPELAHRPDNLEMWVEHGRIAATGERSNGWRWHYTLRVLIKDFPGDINMIILPLIPWLRQYQPELLRNPDRNKTGLKYQIDQLNHSSCDMLLDIECDEIVIVRTALVDGVVRAEIVPHDTPNNPTDPSHMVMAERWELWLRDEKLAEWPSRPWGWPDV</sequence>
<comment type="caution">
    <text evidence="1">The sequence shown here is derived from an EMBL/GenBank/DDBJ whole genome shotgun (WGS) entry which is preliminary data.</text>
</comment>
<keyword evidence="2" id="KW-1185">Reference proteome</keyword>
<organism evidence="1 2">
    <name type="scientific">Rivihabitans pingtungensis</name>
    <dbReference type="NCBI Taxonomy" id="1054498"/>
    <lineage>
        <taxon>Bacteria</taxon>
        <taxon>Pseudomonadati</taxon>
        <taxon>Pseudomonadota</taxon>
        <taxon>Betaproteobacteria</taxon>
        <taxon>Neisseriales</taxon>
        <taxon>Aquaspirillaceae</taxon>
        <taxon>Rivihabitans</taxon>
    </lineage>
</organism>
<dbReference type="OrthoDB" id="8564199at2"/>
<dbReference type="InterPro" id="IPR009678">
    <property type="entry name" value="Phage_tail_completion_R"/>
</dbReference>
<dbReference type="AlphaFoldDB" id="A0A318KTZ0"/>
<accession>A0A318KTZ0</accession>
<evidence type="ECO:0000313" key="2">
    <source>
        <dbReference type="Proteomes" id="UP000247555"/>
    </source>
</evidence>
<dbReference type="Proteomes" id="UP000247555">
    <property type="component" value="Unassembled WGS sequence"/>
</dbReference>
<evidence type="ECO:0000313" key="1">
    <source>
        <dbReference type="EMBL" id="PXX79156.1"/>
    </source>
</evidence>
<reference evidence="1 2" key="1">
    <citation type="submission" date="2018-05" db="EMBL/GenBank/DDBJ databases">
        <title>Genomic Encyclopedia of Type Strains, Phase IV (KMG-IV): sequencing the most valuable type-strain genomes for metagenomic binning, comparative biology and taxonomic classification.</title>
        <authorList>
            <person name="Goeker M."/>
        </authorList>
    </citation>
    <scope>NUCLEOTIDE SEQUENCE [LARGE SCALE GENOMIC DNA]</scope>
    <source>
        <strain evidence="1 2">DSM 29661</strain>
    </source>
</reference>
<dbReference type="EMBL" id="QJKI01000008">
    <property type="protein sequence ID" value="PXX79156.1"/>
    <property type="molecule type" value="Genomic_DNA"/>
</dbReference>
<gene>
    <name evidence="1" type="ORF">DFR34_10846</name>
</gene>
<dbReference type="RefSeq" id="WP_110390614.1">
    <property type="nucleotide sequence ID" value="NZ_QJKI01000008.1"/>
</dbReference>
<dbReference type="Pfam" id="PF06891">
    <property type="entry name" value="P2_Phage_GpR"/>
    <property type="match status" value="1"/>
</dbReference>
<name>A0A318KTZ0_9NEIS</name>